<keyword evidence="4" id="KW-1185">Reference proteome</keyword>
<proteinExistence type="predicted"/>
<evidence type="ECO:0000256" key="1">
    <source>
        <dbReference type="SAM" id="MobiDB-lite"/>
    </source>
</evidence>
<dbReference type="Gene3D" id="3.40.50.200">
    <property type="entry name" value="Peptidase S8/S53 domain"/>
    <property type="match status" value="1"/>
</dbReference>
<dbReference type="Proteomes" id="UP000237968">
    <property type="component" value="Unassembled WGS sequence"/>
</dbReference>
<dbReference type="InterPro" id="IPR000209">
    <property type="entry name" value="Peptidase_S8/S53_dom"/>
</dbReference>
<reference evidence="3 4" key="1">
    <citation type="submission" date="2018-03" db="EMBL/GenBank/DDBJ databases">
        <title>Draft Genome Sequences of the Obligatory Marine Myxobacteria Enhygromyxa salina SWB005.</title>
        <authorList>
            <person name="Poehlein A."/>
            <person name="Moghaddam J.A."/>
            <person name="Harms H."/>
            <person name="Alanjari M."/>
            <person name="Koenig G.M."/>
            <person name="Daniel R."/>
            <person name="Schaeberle T.F."/>
        </authorList>
    </citation>
    <scope>NUCLEOTIDE SEQUENCE [LARGE SCALE GENOMIC DNA]</scope>
    <source>
        <strain evidence="3 4">SWB005</strain>
    </source>
</reference>
<protein>
    <recommendedName>
        <fullName evidence="2">Peptidase S8/S53 domain-containing protein</fullName>
    </recommendedName>
</protein>
<dbReference type="InterPro" id="IPR034074">
    <property type="entry name" value="Y4bN_pept_dom"/>
</dbReference>
<organism evidence="3 4">
    <name type="scientific">Enhygromyxa salina</name>
    <dbReference type="NCBI Taxonomy" id="215803"/>
    <lineage>
        <taxon>Bacteria</taxon>
        <taxon>Pseudomonadati</taxon>
        <taxon>Myxococcota</taxon>
        <taxon>Polyangia</taxon>
        <taxon>Nannocystales</taxon>
        <taxon>Nannocystaceae</taxon>
        <taxon>Enhygromyxa</taxon>
    </lineage>
</organism>
<dbReference type="EMBL" id="PVNK01000170">
    <property type="protein sequence ID" value="PRP95476.1"/>
    <property type="molecule type" value="Genomic_DNA"/>
</dbReference>
<feature type="compositionally biased region" description="Basic and acidic residues" evidence="1">
    <location>
        <begin position="11"/>
        <end position="24"/>
    </location>
</feature>
<dbReference type="Pfam" id="PF00082">
    <property type="entry name" value="Peptidase_S8"/>
    <property type="match status" value="1"/>
</dbReference>
<dbReference type="GO" id="GO:0006508">
    <property type="term" value="P:proteolysis"/>
    <property type="evidence" value="ECO:0007669"/>
    <property type="project" value="InterPro"/>
</dbReference>
<sequence length="819" mass="90089">MTKPPLPLLRGKIERTEYFQDPRSRRPKKASLPPRDPQVHRDHLLGQIDELARQVATRAPGERDVEAQREVVAVHPEPDHSLPAGSLADRIRDVVVVGEDPDSGTVILDAASSDLGGLRNKIRAFGDDSKRTPTGKRKHEALVATMNGVALAELSELSTQMTREALQKGSQWLEIVCRGGVYARESSELSERQLSRQLERMDESARIAATFLSTTSVVFYVQLTFEQLAALVARVDCIYEVGLARKEIRDWLYFEHDKDADLGLTLTPPPESAPTVVLLDSGIADWHPLLAAAIRSTHSVVPGIDSAVDVDGHGTGTAGVALHLDGVGDLLAARGGDAHHWISSVKLLTSESSSSDGAARAQWPPMTVDAVRRVEASGGGPFIFATSVTAPIRRLEPTMWSQAIEQLAWNDGEGRLILISAGNIASNEVSVIKDYPQLNLIHSIEDPAQAWNALTVGAVASRDDMPPEEYPEHEPVGEVGGIYPLTTSRPVDSDRVPNKPEVVLGGGNVAYDGYLPDATVPTLTTLTAGHRRAHPLASMWATSEATARAAHLAARIWRSDPSLRPATVRGLIAHSASWTEVMKEQFESLDDRLRICGFGLPDPELAIACTRSRATVIVEDVIPSGHVVQVPKDPPPKRPDTPKMTDKIVRLAKFFRLPVPQDLLLAHPQTQVELRVTLSYFAEIHTFRRRSFRGLDLRWDMQGPQEKELPFRQRINKLLRARGSGAAGDERRARSFAWDIGPQRRQRGTVQSDRWRGDASYLAGHKLIAVMPRLGWWNERAEFRTKELPFSLIVTIEAEGLDLYTSIAVALEHGLEIPV</sequence>
<dbReference type="GO" id="GO:0004252">
    <property type="term" value="F:serine-type endopeptidase activity"/>
    <property type="evidence" value="ECO:0007669"/>
    <property type="project" value="InterPro"/>
</dbReference>
<feature type="domain" description="Peptidase S8/S53" evidence="2">
    <location>
        <begin position="273"/>
        <end position="583"/>
    </location>
</feature>
<dbReference type="AlphaFoldDB" id="A0A2S9XRJ7"/>
<gene>
    <name evidence="3" type="ORF">ENSA5_39410</name>
</gene>
<evidence type="ECO:0000313" key="4">
    <source>
        <dbReference type="Proteomes" id="UP000237968"/>
    </source>
</evidence>
<accession>A0A2S9XRJ7</accession>
<evidence type="ECO:0000259" key="2">
    <source>
        <dbReference type="Pfam" id="PF00082"/>
    </source>
</evidence>
<dbReference type="InterPro" id="IPR036852">
    <property type="entry name" value="Peptidase_S8/S53_dom_sf"/>
</dbReference>
<dbReference type="CDD" id="cd04847">
    <property type="entry name" value="Peptidases_S8_Subtilisin_like_2"/>
    <property type="match status" value="1"/>
</dbReference>
<comment type="caution">
    <text evidence="3">The sequence shown here is derived from an EMBL/GenBank/DDBJ whole genome shotgun (WGS) entry which is preliminary data.</text>
</comment>
<feature type="region of interest" description="Disordered" evidence="1">
    <location>
        <begin position="1"/>
        <end position="40"/>
    </location>
</feature>
<dbReference type="SUPFAM" id="SSF52743">
    <property type="entry name" value="Subtilisin-like"/>
    <property type="match status" value="1"/>
</dbReference>
<name>A0A2S9XRJ7_9BACT</name>
<evidence type="ECO:0000313" key="3">
    <source>
        <dbReference type="EMBL" id="PRP95476.1"/>
    </source>
</evidence>